<feature type="region of interest" description="Disordered" evidence="1">
    <location>
        <begin position="328"/>
        <end position="347"/>
    </location>
</feature>
<dbReference type="PANTHER" id="PTHR34239:SF2">
    <property type="entry name" value="TRANSPOSABLE ELEMENT P TRANSPOSASE_THAP9 CONSERVED DOMAIN-CONTAINING PROTEIN"/>
    <property type="match status" value="1"/>
</dbReference>
<keyword evidence="3" id="KW-1185">Reference proteome</keyword>
<evidence type="ECO:0000256" key="1">
    <source>
        <dbReference type="SAM" id="MobiDB-lite"/>
    </source>
</evidence>
<sequence>MADASAKALEASVSTDIIGDNSSQNSDKLLSALAQMQTSFQEALSKQTNSLLKFFDEDKGRKSARKRSHTQDESDDSDFVSEASKRAKHPSKTGKTSSGNDQEENEHQRIIYSGENSQQNRDVDDTLSLFGGPEFNEDEQDNENLVSSEDTGPPITDKLASIVNKKFSDDVDLTKLKSILNTHKKPENCTELFVPRVNTEIWHKMKPHQRKADIKFSNLQDTLIKGVSALTTASNGLLVCRETKTLPNYKDLLSQLLDATALFGHVCQKLSFKRKETIKPILHPDFKSVCSRTHKVGRLLFGEDLPKVVQDLRASTKVVTKLTSFVPQGNQSEGKEPIPSPKAISTEQKDIHKEIDKVSTQVKDFPKIVDEQLKCYLEKEVSNFQAGQIKKFSHEWSKITSDPDILSMVQGDHITFEGQVPVQHKSVH</sequence>
<reference evidence="2" key="1">
    <citation type="submission" date="2020-04" db="EMBL/GenBank/DDBJ databases">
        <authorList>
            <person name="Alioto T."/>
            <person name="Alioto T."/>
            <person name="Gomez Garrido J."/>
        </authorList>
    </citation>
    <scope>NUCLEOTIDE SEQUENCE</scope>
    <source>
        <strain evidence="2">A484AB</strain>
    </source>
</reference>
<feature type="region of interest" description="Disordered" evidence="1">
    <location>
        <begin position="55"/>
        <end position="153"/>
    </location>
</feature>
<dbReference type="AlphaFoldDB" id="A0A7D9I921"/>
<name>A0A7D9I921_PARCT</name>
<dbReference type="PANTHER" id="PTHR34239">
    <property type="entry name" value="APPLE DOMAIN-CONTAINING PROTEIN"/>
    <property type="match status" value="1"/>
</dbReference>
<evidence type="ECO:0000313" key="3">
    <source>
        <dbReference type="Proteomes" id="UP001152795"/>
    </source>
</evidence>
<feature type="compositionally biased region" description="Polar residues" evidence="1">
    <location>
        <begin position="12"/>
        <end position="24"/>
    </location>
</feature>
<protein>
    <submittedName>
        <fullName evidence="2">Uncharacterized protein</fullName>
    </submittedName>
</protein>
<dbReference type="EMBL" id="CACRXK020004080">
    <property type="protein sequence ID" value="CAB4001403.1"/>
    <property type="molecule type" value="Genomic_DNA"/>
</dbReference>
<comment type="caution">
    <text evidence="2">The sequence shown here is derived from an EMBL/GenBank/DDBJ whole genome shotgun (WGS) entry which is preliminary data.</text>
</comment>
<organism evidence="2 3">
    <name type="scientific">Paramuricea clavata</name>
    <name type="common">Red gorgonian</name>
    <name type="synonym">Violescent sea-whip</name>
    <dbReference type="NCBI Taxonomy" id="317549"/>
    <lineage>
        <taxon>Eukaryota</taxon>
        <taxon>Metazoa</taxon>
        <taxon>Cnidaria</taxon>
        <taxon>Anthozoa</taxon>
        <taxon>Octocorallia</taxon>
        <taxon>Malacalcyonacea</taxon>
        <taxon>Plexauridae</taxon>
        <taxon>Paramuricea</taxon>
    </lineage>
</organism>
<dbReference type="Proteomes" id="UP001152795">
    <property type="component" value="Unassembled WGS sequence"/>
</dbReference>
<gene>
    <name evidence="2" type="ORF">PACLA_8A065076</name>
</gene>
<feature type="region of interest" description="Disordered" evidence="1">
    <location>
        <begin position="1"/>
        <end position="24"/>
    </location>
</feature>
<proteinExistence type="predicted"/>
<accession>A0A7D9I921</accession>
<dbReference type="OrthoDB" id="7701249at2759"/>
<evidence type="ECO:0000313" key="2">
    <source>
        <dbReference type="EMBL" id="CAB4001403.1"/>
    </source>
</evidence>